<proteinExistence type="predicted"/>
<reference evidence="1 2" key="1">
    <citation type="submission" date="2014-07" db="EMBL/GenBank/DDBJ databases">
        <authorList>
            <person name="Zhang J.E."/>
            <person name="Yang H."/>
            <person name="Guo J."/>
            <person name="Deng Z."/>
            <person name="Luo H."/>
            <person name="Luo M."/>
            <person name="Zhao B."/>
        </authorList>
    </citation>
    <scope>NUCLEOTIDE SEQUENCE [LARGE SCALE GENOMIC DNA]</scope>
    <source>
        <strain evidence="1 2">1CP</strain>
    </source>
</reference>
<dbReference type="EMBL" id="CP009111">
    <property type="protein sequence ID" value="ANS27671.1"/>
    <property type="molecule type" value="Genomic_DNA"/>
</dbReference>
<dbReference type="Proteomes" id="UP000186108">
    <property type="component" value="Chromosome"/>
</dbReference>
<organism evidence="1 2">
    <name type="scientific">Rhodococcus opacus</name>
    <name type="common">Nocardia opaca</name>
    <dbReference type="NCBI Taxonomy" id="37919"/>
    <lineage>
        <taxon>Bacteria</taxon>
        <taxon>Bacillati</taxon>
        <taxon>Actinomycetota</taxon>
        <taxon>Actinomycetes</taxon>
        <taxon>Mycobacteriales</taxon>
        <taxon>Nocardiaceae</taxon>
        <taxon>Rhodococcus</taxon>
    </lineage>
</organism>
<protein>
    <submittedName>
        <fullName evidence="1">Uncharacterized protein</fullName>
    </submittedName>
</protein>
<sequence>MRVSEMGDSRAVWLNGHRIGGEYPHLCDCIVNTIGTIADPVLSVARTRGSGAAGETSGTR</sequence>
<name>A0A1B1K513_RHOOP</name>
<evidence type="ECO:0000313" key="2">
    <source>
        <dbReference type="Proteomes" id="UP000186108"/>
    </source>
</evidence>
<gene>
    <name evidence="1" type="ORF">R1CP_14835</name>
</gene>
<accession>A0A1B1K513</accession>
<dbReference type="AlphaFoldDB" id="A0A1B1K513"/>
<evidence type="ECO:0000313" key="1">
    <source>
        <dbReference type="EMBL" id="ANS27671.1"/>
    </source>
</evidence>